<dbReference type="EC" id="3.1.3.16" evidence="1"/>
<comment type="caution">
    <text evidence="2">The sequence shown here is derived from an EMBL/GenBank/DDBJ whole genome shotgun (WGS) entry which is preliminary data.</text>
</comment>
<dbReference type="GO" id="GO:0004722">
    <property type="term" value="F:protein serine/threonine phosphatase activity"/>
    <property type="evidence" value="ECO:0007669"/>
    <property type="project" value="UniProtKB-EC"/>
</dbReference>
<evidence type="ECO:0000313" key="3">
    <source>
        <dbReference type="Proteomes" id="UP000236291"/>
    </source>
</evidence>
<dbReference type="PANTHER" id="PTHR12320">
    <property type="entry name" value="PROTEIN PHOSPHATASE 2C"/>
    <property type="match status" value="1"/>
</dbReference>
<evidence type="ECO:0000313" key="2">
    <source>
        <dbReference type="EMBL" id="PNX89621.1"/>
    </source>
</evidence>
<keyword evidence="1" id="KW-0460">Magnesium</keyword>
<dbReference type="Gene3D" id="3.60.40.10">
    <property type="entry name" value="PPM-type phosphatase domain"/>
    <property type="match status" value="1"/>
</dbReference>
<organism evidence="2 3">
    <name type="scientific">Trifolium pratense</name>
    <name type="common">Red clover</name>
    <dbReference type="NCBI Taxonomy" id="57577"/>
    <lineage>
        <taxon>Eukaryota</taxon>
        <taxon>Viridiplantae</taxon>
        <taxon>Streptophyta</taxon>
        <taxon>Embryophyta</taxon>
        <taxon>Tracheophyta</taxon>
        <taxon>Spermatophyta</taxon>
        <taxon>Magnoliopsida</taxon>
        <taxon>eudicotyledons</taxon>
        <taxon>Gunneridae</taxon>
        <taxon>Pentapetalae</taxon>
        <taxon>rosids</taxon>
        <taxon>fabids</taxon>
        <taxon>Fabales</taxon>
        <taxon>Fabaceae</taxon>
        <taxon>Papilionoideae</taxon>
        <taxon>50 kb inversion clade</taxon>
        <taxon>NPAAA clade</taxon>
        <taxon>Hologalegina</taxon>
        <taxon>IRL clade</taxon>
        <taxon>Trifolieae</taxon>
        <taxon>Trifolium</taxon>
    </lineage>
</organism>
<protein>
    <recommendedName>
        <fullName evidence="1">Protein phosphatase</fullName>
        <ecNumber evidence="1">3.1.3.16</ecNumber>
    </recommendedName>
</protein>
<dbReference type="EMBL" id="ASHM01060373">
    <property type="protein sequence ID" value="PNX89621.1"/>
    <property type="molecule type" value="Genomic_DNA"/>
</dbReference>
<gene>
    <name evidence="2" type="ORF">L195_g045743</name>
</gene>
<feature type="non-terminal residue" evidence="2">
    <location>
        <position position="1"/>
    </location>
</feature>
<dbReference type="ExpressionAtlas" id="A0A2K3MFQ4">
    <property type="expression patterns" value="baseline"/>
</dbReference>
<proteinExistence type="inferred from homology"/>
<dbReference type="InterPro" id="IPR039123">
    <property type="entry name" value="PPTC7"/>
</dbReference>
<dbReference type="GO" id="GO:0046872">
    <property type="term" value="F:metal ion binding"/>
    <property type="evidence" value="ECO:0007669"/>
    <property type="project" value="UniProtKB-UniRule"/>
</dbReference>
<comment type="cofactor">
    <cofactor evidence="1">
        <name>Mg(2+)</name>
        <dbReference type="ChEBI" id="CHEBI:18420"/>
    </cofactor>
</comment>
<comment type="similarity">
    <text evidence="1">Belongs to the PP2C family.</text>
</comment>
<reference evidence="2 3" key="1">
    <citation type="journal article" date="2014" name="Am. J. Bot.">
        <title>Genome assembly and annotation for red clover (Trifolium pratense; Fabaceae).</title>
        <authorList>
            <person name="Istvanek J."/>
            <person name="Jaros M."/>
            <person name="Krenek A."/>
            <person name="Repkova J."/>
        </authorList>
    </citation>
    <scope>NUCLEOTIDE SEQUENCE [LARGE SCALE GENOMIC DNA]</scope>
    <source>
        <strain evidence="3">cv. Tatra</strain>
        <tissue evidence="2">Young leaves</tissue>
    </source>
</reference>
<keyword evidence="1" id="KW-0464">Manganese</keyword>
<keyword evidence="1" id="KW-0904">Protein phosphatase</keyword>
<dbReference type="Proteomes" id="UP000236291">
    <property type="component" value="Unassembled WGS sequence"/>
</dbReference>
<name>A0A2K3MFQ4_TRIPR</name>
<comment type="catalytic activity">
    <reaction evidence="1">
        <text>O-phospho-L-threonyl-[protein] + H2O = L-threonyl-[protein] + phosphate</text>
        <dbReference type="Rhea" id="RHEA:47004"/>
        <dbReference type="Rhea" id="RHEA-COMP:11060"/>
        <dbReference type="Rhea" id="RHEA-COMP:11605"/>
        <dbReference type="ChEBI" id="CHEBI:15377"/>
        <dbReference type="ChEBI" id="CHEBI:30013"/>
        <dbReference type="ChEBI" id="CHEBI:43474"/>
        <dbReference type="ChEBI" id="CHEBI:61977"/>
        <dbReference type="EC" id="3.1.3.16"/>
    </reaction>
</comment>
<dbReference type="AlphaFoldDB" id="A0A2K3MFQ4"/>
<keyword evidence="1" id="KW-0378">Hydrolase</keyword>
<sequence length="187" mass="20316">SGFIVIRGGNIIFQSPVQQHSFNYPYQLGSDENCDLPSSGEVFTVPVEPQDVVVTGTDGLFDNLYTDDIIAVVVSAIIDRLEPEVTAQKIAALAQQRALDKNWQSPFSAAAREFGYHHCGGKLDDITVLVSYISSPVSDSFANFNFASVCVYLAAASGPVCYTCQAFSTAWRIHTARLHMLVLATMS</sequence>
<evidence type="ECO:0000256" key="1">
    <source>
        <dbReference type="RuleBase" id="RU366020"/>
    </source>
</evidence>
<accession>A0A2K3MFQ4</accession>
<dbReference type="GO" id="GO:0009507">
    <property type="term" value="C:chloroplast"/>
    <property type="evidence" value="ECO:0007669"/>
    <property type="project" value="TreeGrafter"/>
</dbReference>
<reference evidence="2 3" key="2">
    <citation type="journal article" date="2017" name="Front. Plant Sci.">
        <title>Gene Classification and Mining of Molecular Markers Useful in Red Clover (Trifolium pratense) Breeding.</title>
        <authorList>
            <person name="Istvanek J."/>
            <person name="Dluhosova J."/>
            <person name="Dluhos P."/>
            <person name="Patkova L."/>
            <person name="Nedelnik J."/>
            <person name="Repkova J."/>
        </authorList>
    </citation>
    <scope>NUCLEOTIDE SEQUENCE [LARGE SCALE GENOMIC DNA]</scope>
    <source>
        <strain evidence="3">cv. Tatra</strain>
        <tissue evidence="2">Young leaves</tissue>
    </source>
</reference>
<comment type="cofactor">
    <cofactor evidence="1">
        <name>Mn(2+)</name>
        <dbReference type="ChEBI" id="CHEBI:29035"/>
    </cofactor>
</comment>
<dbReference type="STRING" id="57577.A0A2K3MFQ4"/>
<dbReference type="SUPFAM" id="SSF81606">
    <property type="entry name" value="PP2C-like"/>
    <property type="match status" value="1"/>
</dbReference>
<dbReference type="PANTHER" id="PTHR12320:SF83">
    <property type="entry name" value="PROTEIN PHOSPHATASE 2C 55-RELATED"/>
    <property type="match status" value="1"/>
</dbReference>
<keyword evidence="1" id="KW-0479">Metal-binding</keyword>
<comment type="catalytic activity">
    <reaction evidence="1">
        <text>O-phospho-L-seryl-[protein] + H2O = L-seryl-[protein] + phosphate</text>
        <dbReference type="Rhea" id="RHEA:20629"/>
        <dbReference type="Rhea" id="RHEA-COMP:9863"/>
        <dbReference type="Rhea" id="RHEA-COMP:11604"/>
        <dbReference type="ChEBI" id="CHEBI:15377"/>
        <dbReference type="ChEBI" id="CHEBI:29999"/>
        <dbReference type="ChEBI" id="CHEBI:43474"/>
        <dbReference type="ChEBI" id="CHEBI:83421"/>
        <dbReference type="EC" id="3.1.3.16"/>
    </reaction>
</comment>
<dbReference type="InterPro" id="IPR036457">
    <property type="entry name" value="PPM-type-like_dom_sf"/>
</dbReference>